<dbReference type="EMBL" id="BLTE01000001">
    <property type="protein sequence ID" value="GFK92761.1"/>
    <property type="molecule type" value="Genomic_DNA"/>
</dbReference>
<evidence type="ECO:0000256" key="2">
    <source>
        <dbReference type="ARBA" id="ARBA00022840"/>
    </source>
</evidence>
<keyword evidence="2" id="KW-0067">ATP-binding</keyword>
<dbReference type="GO" id="GO:0005829">
    <property type="term" value="C:cytosol"/>
    <property type="evidence" value="ECO:0007669"/>
    <property type="project" value="TreeGrafter"/>
</dbReference>
<dbReference type="SUPFAM" id="SSF52540">
    <property type="entry name" value="P-loop containing nucleoside triphosphate hydrolases"/>
    <property type="match status" value="1"/>
</dbReference>
<keyword evidence="1" id="KW-0547">Nucleotide-binding</keyword>
<reference evidence="3 4" key="1">
    <citation type="submission" date="2020-04" db="EMBL/GenBank/DDBJ databases">
        <authorList>
            <consortium name="Desulfovibrio sp. FSS-1 genome sequencing consortium"/>
            <person name="Shimoshige H."/>
            <person name="Kobayashi H."/>
            <person name="Maekawa T."/>
        </authorList>
    </citation>
    <scope>NUCLEOTIDE SEQUENCE [LARGE SCALE GENOMIC DNA]</scope>
    <source>
        <strain evidence="3 4">SIID29052-01</strain>
    </source>
</reference>
<gene>
    <name evidence="3" type="primary">ylxH_3</name>
    <name evidence="3" type="ORF">NNJEOMEG_00588</name>
</gene>
<dbReference type="Gene3D" id="3.40.50.300">
    <property type="entry name" value="P-loop containing nucleotide triphosphate hydrolases"/>
    <property type="match status" value="1"/>
</dbReference>
<evidence type="ECO:0000313" key="3">
    <source>
        <dbReference type="EMBL" id="GFK92761.1"/>
    </source>
</evidence>
<dbReference type="PANTHER" id="PTHR43384:SF4">
    <property type="entry name" value="CELLULOSE BIOSYNTHESIS PROTEIN BCSQ-RELATED"/>
    <property type="match status" value="1"/>
</dbReference>
<dbReference type="RefSeq" id="WP_173081099.1">
    <property type="nucleotide sequence ID" value="NZ_BLTE01000001.1"/>
</dbReference>
<dbReference type="GO" id="GO:0016887">
    <property type="term" value="F:ATP hydrolysis activity"/>
    <property type="evidence" value="ECO:0007669"/>
    <property type="project" value="TreeGrafter"/>
</dbReference>
<proteinExistence type="predicted"/>
<dbReference type="InterPro" id="IPR027417">
    <property type="entry name" value="P-loop_NTPase"/>
</dbReference>
<dbReference type="Proteomes" id="UP000494245">
    <property type="component" value="Unassembled WGS sequence"/>
</dbReference>
<dbReference type="GO" id="GO:0005524">
    <property type="term" value="F:ATP binding"/>
    <property type="evidence" value="ECO:0007669"/>
    <property type="project" value="UniProtKB-KW"/>
</dbReference>
<evidence type="ECO:0000256" key="1">
    <source>
        <dbReference type="ARBA" id="ARBA00022741"/>
    </source>
</evidence>
<keyword evidence="4" id="KW-1185">Reference proteome</keyword>
<reference evidence="3 4" key="2">
    <citation type="submission" date="2020-05" db="EMBL/GenBank/DDBJ databases">
        <title>Draft genome sequence of Desulfovibrio sp. strainFSS-1.</title>
        <authorList>
            <person name="Shimoshige H."/>
            <person name="Kobayashi H."/>
            <person name="Maekawa T."/>
        </authorList>
    </citation>
    <scope>NUCLEOTIDE SEQUENCE [LARGE SCALE GENOMIC DNA]</scope>
    <source>
        <strain evidence="3 4">SIID29052-01</strain>
    </source>
</reference>
<dbReference type="GO" id="GO:0009898">
    <property type="term" value="C:cytoplasmic side of plasma membrane"/>
    <property type="evidence" value="ECO:0007669"/>
    <property type="project" value="TreeGrafter"/>
</dbReference>
<dbReference type="Pfam" id="PF10609">
    <property type="entry name" value="ParA"/>
    <property type="match status" value="1"/>
</dbReference>
<dbReference type="GO" id="GO:0051782">
    <property type="term" value="P:negative regulation of cell division"/>
    <property type="evidence" value="ECO:0007669"/>
    <property type="project" value="TreeGrafter"/>
</dbReference>
<dbReference type="InterPro" id="IPR050625">
    <property type="entry name" value="ParA/MinD_ATPase"/>
</dbReference>
<organism evidence="3 4">
    <name type="scientific">Fundidesulfovibrio magnetotacticus</name>
    <dbReference type="NCBI Taxonomy" id="2730080"/>
    <lineage>
        <taxon>Bacteria</taxon>
        <taxon>Pseudomonadati</taxon>
        <taxon>Thermodesulfobacteriota</taxon>
        <taxon>Desulfovibrionia</taxon>
        <taxon>Desulfovibrionales</taxon>
        <taxon>Desulfovibrionaceae</taxon>
        <taxon>Fundidesulfovibrio</taxon>
    </lineage>
</organism>
<evidence type="ECO:0000313" key="4">
    <source>
        <dbReference type="Proteomes" id="UP000494245"/>
    </source>
</evidence>
<dbReference type="AlphaFoldDB" id="A0A6V8LQC9"/>
<name>A0A6V8LQC9_9BACT</name>
<protein>
    <submittedName>
        <fullName evidence="3">Flagellum site-determining protein YlxH</fullName>
    </submittedName>
</protein>
<accession>A0A6V8LQC9</accession>
<dbReference type="PANTHER" id="PTHR43384">
    <property type="entry name" value="SEPTUM SITE-DETERMINING PROTEIN MIND HOMOLOG, CHLOROPLASTIC-RELATED"/>
    <property type="match status" value="1"/>
</dbReference>
<sequence>MNRVLAVGSGKGGTGKTSVSVNLALALGRLGRRVCLLDADLGLSNVDVLLGVTPEWTLEHVLFDGVPLEQAAIPAAPGVDVIPGGSGVARLADLDRPARLAMAREFSKLAGYHYLVVDGSPGVSAQVVSLFLSCPELLLVTNPDPAALTDAYALVKVLSGNGLRRAPSLVVNRVSGPEQGRDIFERLRRAMARHLSLDLRYAGHVPRDHHVAAAAARQRALVKLFPAAPAARALMELAGRLDTAGAPPGTDPAGALAFAKALQVRMREAAQASGAPSAGPDAVRALDDALSLLDSLGPAAGPGDLERLRALVVRARTGLDLPARRERPGGRDGAGVAVISSDESIGQILAESLRASGMEVNPDGAGRTEAAVVYWRGDPDGLARRMAGLGEAGLVFVRSVASHDAPPVWRGATEVMDMPFRVEDLAGAVRRMASRGQGKH</sequence>
<comment type="caution">
    <text evidence="3">The sequence shown here is derived from an EMBL/GenBank/DDBJ whole genome shotgun (WGS) entry which is preliminary data.</text>
</comment>
<dbReference type="InterPro" id="IPR033756">
    <property type="entry name" value="YlxH/NBP35"/>
</dbReference>